<keyword evidence="2" id="KW-0472">Membrane</keyword>
<feature type="transmembrane region" description="Helical" evidence="2">
    <location>
        <begin position="289"/>
        <end position="311"/>
    </location>
</feature>
<feature type="region of interest" description="Disordered" evidence="1">
    <location>
        <begin position="1"/>
        <end position="59"/>
    </location>
</feature>
<feature type="transmembrane region" description="Helical" evidence="2">
    <location>
        <begin position="73"/>
        <end position="94"/>
    </location>
</feature>
<evidence type="ECO:0000256" key="1">
    <source>
        <dbReference type="SAM" id="MobiDB-lite"/>
    </source>
</evidence>
<evidence type="ECO:0000256" key="2">
    <source>
        <dbReference type="SAM" id="Phobius"/>
    </source>
</evidence>
<keyword evidence="2" id="KW-1133">Transmembrane helix</keyword>
<feature type="compositionally biased region" description="Basic and acidic residues" evidence="1">
    <location>
        <begin position="35"/>
        <end position="45"/>
    </location>
</feature>
<feature type="transmembrane region" description="Helical" evidence="2">
    <location>
        <begin position="257"/>
        <end position="277"/>
    </location>
</feature>
<dbReference type="OrthoDB" id="2956978at2759"/>
<evidence type="ECO:0000313" key="4">
    <source>
        <dbReference type="Proteomes" id="UP000298030"/>
    </source>
</evidence>
<reference evidence="3 4" key="1">
    <citation type="journal article" date="2019" name="Nat. Ecol. Evol.">
        <title>Megaphylogeny resolves global patterns of mushroom evolution.</title>
        <authorList>
            <person name="Varga T."/>
            <person name="Krizsan K."/>
            <person name="Foldi C."/>
            <person name="Dima B."/>
            <person name="Sanchez-Garcia M."/>
            <person name="Sanchez-Ramirez S."/>
            <person name="Szollosi G.J."/>
            <person name="Szarkandi J.G."/>
            <person name="Papp V."/>
            <person name="Albert L."/>
            <person name="Andreopoulos W."/>
            <person name="Angelini C."/>
            <person name="Antonin V."/>
            <person name="Barry K.W."/>
            <person name="Bougher N.L."/>
            <person name="Buchanan P."/>
            <person name="Buyck B."/>
            <person name="Bense V."/>
            <person name="Catcheside P."/>
            <person name="Chovatia M."/>
            <person name="Cooper J."/>
            <person name="Damon W."/>
            <person name="Desjardin D."/>
            <person name="Finy P."/>
            <person name="Geml J."/>
            <person name="Haridas S."/>
            <person name="Hughes K."/>
            <person name="Justo A."/>
            <person name="Karasinski D."/>
            <person name="Kautmanova I."/>
            <person name="Kiss B."/>
            <person name="Kocsube S."/>
            <person name="Kotiranta H."/>
            <person name="LaButti K.M."/>
            <person name="Lechner B.E."/>
            <person name="Liimatainen K."/>
            <person name="Lipzen A."/>
            <person name="Lukacs Z."/>
            <person name="Mihaltcheva S."/>
            <person name="Morgado L.N."/>
            <person name="Niskanen T."/>
            <person name="Noordeloos M.E."/>
            <person name="Ohm R.A."/>
            <person name="Ortiz-Santana B."/>
            <person name="Ovrebo C."/>
            <person name="Racz N."/>
            <person name="Riley R."/>
            <person name="Savchenko A."/>
            <person name="Shiryaev A."/>
            <person name="Soop K."/>
            <person name="Spirin V."/>
            <person name="Szebenyi C."/>
            <person name="Tomsovsky M."/>
            <person name="Tulloss R.E."/>
            <person name="Uehling J."/>
            <person name="Grigoriev I.V."/>
            <person name="Vagvolgyi C."/>
            <person name="Papp T."/>
            <person name="Martin F.M."/>
            <person name="Miettinen O."/>
            <person name="Hibbett D.S."/>
            <person name="Nagy L.G."/>
        </authorList>
    </citation>
    <scope>NUCLEOTIDE SEQUENCE [LARGE SCALE GENOMIC DNA]</scope>
    <source>
        <strain evidence="3 4">FP101781</strain>
    </source>
</reference>
<feature type="transmembrane region" description="Helical" evidence="2">
    <location>
        <begin position="171"/>
        <end position="190"/>
    </location>
</feature>
<protein>
    <submittedName>
        <fullName evidence="3">Uncharacterized protein</fullName>
    </submittedName>
</protein>
<evidence type="ECO:0000313" key="3">
    <source>
        <dbReference type="EMBL" id="TEB31711.1"/>
    </source>
</evidence>
<name>A0A4Y7TCH9_COPMI</name>
<gene>
    <name evidence="3" type="ORF">FA13DRAFT_340566</name>
</gene>
<dbReference type="EMBL" id="QPFP01000018">
    <property type="protein sequence ID" value="TEB31711.1"/>
    <property type="molecule type" value="Genomic_DNA"/>
</dbReference>
<sequence length="366" mass="40027">MSSQRDLSPLSEDRVHQHFSDGTAATGVTTSSGEVNEKRGMKADSGRPLQDVEAQSPGKNHSREYYKTLYNQFSNIIMISTFTGGVEAAVLAFMNDLLSGETLKVQLFHQDEANSGRHVYSAYSLGLMLGLLAVALSLTVAGIAAVNAALACHFSVHETDYKPRMGTRVTFCMILQFMASSLTGVSLVMLCVEFDTAFTIVAAALFFSGTAISAGHLISLFGRKWLSKVMKQPLHTISLVLATVAFCFDVVSPSQKSWFTITTFGTTVTFHMMAVLHAKSPRGDRPRRLYAFVALVIACMWAGCVAVTLALRFRRYEGRSHLQEQVSRYVIASLAGVEVLVLLIIGVVYCVQVARYPKEPKDRSGK</sequence>
<keyword evidence="2" id="KW-0812">Transmembrane</keyword>
<accession>A0A4Y7TCH9</accession>
<feature type="transmembrane region" description="Helical" evidence="2">
    <location>
        <begin position="331"/>
        <end position="351"/>
    </location>
</feature>
<dbReference type="AlphaFoldDB" id="A0A4Y7TCH9"/>
<keyword evidence="4" id="KW-1185">Reference proteome</keyword>
<feature type="compositionally biased region" description="Low complexity" evidence="1">
    <location>
        <begin position="22"/>
        <end position="33"/>
    </location>
</feature>
<proteinExistence type="predicted"/>
<feature type="transmembrane region" description="Helical" evidence="2">
    <location>
        <begin position="233"/>
        <end position="251"/>
    </location>
</feature>
<organism evidence="3 4">
    <name type="scientific">Coprinellus micaceus</name>
    <name type="common">Glistening ink-cap mushroom</name>
    <name type="synonym">Coprinus micaceus</name>
    <dbReference type="NCBI Taxonomy" id="71717"/>
    <lineage>
        <taxon>Eukaryota</taxon>
        <taxon>Fungi</taxon>
        <taxon>Dikarya</taxon>
        <taxon>Basidiomycota</taxon>
        <taxon>Agaricomycotina</taxon>
        <taxon>Agaricomycetes</taxon>
        <taxon>Agaricomycetidae</taxon>
        <taxon>Agaricales</taxon>
        <taxon>Agaricineae</taxon>
        <taxon>Psathyrellaceae</taxon>
        <taxon>Coprinellus</taxon>
    </lineage>
</organism>
<comment type="caution">
    <text evidence="3">The sequence shown here is derived from an EMBL/GenBank/DDBJ whole genome shotgun (WGS) entry which is preliminary data.</text>
</comment>
<dbReference type="Proteomes" id="UP000298030">
    <property type="component" value="Unassembled WGS sequence"/>
</dbReference>
<feature type="transmembrane region" description="Helical" evidence="2">
    <location>
        <begin position="125"/>
        <end position="150"/>
    </location>
</feature>
<feature type="transmembrane region" description="Helical" evidence="2">
    <location>
        <begin position="196"/>
        <end position="221"/>
    </location>
</feature>